<evidence type="ECO:0000259" key="2">
    <source>
        <dbReference type="Pfam" id="PF07859"/>
    </source>
</evidence>
<gene>
    <name evidence="3" type="ORF">SCAR479_00789</name>
</gene>
<evidence type="ECO:0000313" key="3">
    <source>
        <dbReference type="EMBL" id="KAK9782446.1"/>
    </source>
</evidence>
<dbReference type="SUPFAM" id="SSF53474">
    <property type="entry name" value="alpha/beta-Hydrolases"/>
    <property type="match status" value="1"/>
</dbReference>
<name>A0ABR2Y6U2_9PEZI</name>
<dbReference type="InterPro" id="IPR050300">
    <property type="entry name" value="GDXG_lipolytic_enzyme"/>
</dbReference>
<reference evidence="3 4" key="1">
    <citation type="submission" date="2024-02" db="EMBL/GenBank/DDBJ databases">
        <title>First draft genome assembly of two strains of Seiridium cardinale.</title>
        <authorList>
            <person name="Emiliani G."/>
            <person name="Scali E."/>
        </authorList>
    </citation>
    <scope>NUCLEOTIDE SEQUENCE [LARGE SCALE GENOMIC DNA]</scope>
    <source>
        <strain evidence="3 4">BM-138-000479</strain>
    </source>
</reference>
<dbReference type="PANTHER" id="PTHR48081:SF3">
    <property type="entry name" value="ALPHA_BETA HYDROLASE FOLD-3 DOMAIN-CONTAINING PROTEIN"/>
    <property type="match status" value="1"/>
</dbReference>
<dbReference type="EMBL" id="JARVKM010000002">
    <property type="protein sequence ID" value="KAK9782446.1"/>
    <property type="molecule type" value="Genomic_DNA"/>
</dbReference>
<sequence>MLQARPRQAGPERYNTESPLPAVSILRLASIKLANINSTFSNRHLHLSLEIPIDIISQVPAAFALLPLFHVCNAYYKAVNHQPIGVHVLIPRELPKGKRPLLVRIHGGAFSEGTSDSWLRPLIIELALKRKGILVSPDYRLKPEAQFTDIIDDMRDFWNSPSTPKQKPLTPGYVVQYLFLDLASHLEWLESTPEAPKIPASVHDEHITNSIPGHIITRVPNGSRFSVICSMMHDRRFADAQKHPHLDPIKNLETAGPLPPVFLFHGRDDTSVRVSDAETWADKLKILQPDVPLHLVLREGEPCFDQSDTLAKPWLRNPIEFVERYWPVKSYDMRSVLSC</sequence>
<evidence type="ECO:0000256" key="1">
    <source>
        <dbReference type="ARBA" id="ARBA00022801"/>
    </source>
</evidence>
<dbReference type="Gene3D" id="3.40.50.1820">
    <property type="entry name" value="alpha/beta hydrolase"/>
    <property type="match status" value="2"/>
</dbReference>
<protein>
    <submittedName>
        <fullName evidence="3">Alpha/Beta hydrolase protein</fullName>
    </submittedName>
</protein>
<evidence type="ECO:0000313" key="4">
    <source>
        <dbReference type="Proteomes" id="UP001465668"/>
    </source>
</evidence>
<dbReference type="Pfam" id="PF07859">
    <property type="entry name" value="Abhydrolase_3"/>
    <property type="match status" value="1"/>
</dbReference>
<feature type="domain" description="Alpha/beta hydrolase fold-3" evidence="2">
    <location>
        <begin position="102"/>
        <end position="159"/>
    </location>
</feature>
<comment type="caution">
    <text evidence="3">The sequence shown here is derived from an EMBL/GenBank/DDBJ whole genome shotgun (WGS) entry which is preliminary data.</text>
</comment>
<organism evidence="3 4">
    <name type="scientific">Seiridium cardinale</name>
    <dbReference type="NCBI Taxonomy" id="138064"/>
    <lineage>
        <taxon>Eukaryota</taxon>
        <taxon>Fungi</taxon>
        <taxon>Dikarya</taxon>
        <taxon>Ascomycota</taxon>
        <taxon>Pezizomycotina</taxon>
        <taxon>Sordariomycetes</taxon>
        <taxon>Xylariomycetidae</taxon>
        <taxon>Amphisphaeriales</taxon>
        <taxon>Sporocadaceae</taxon>
        <taxon>Seiridium</taxon>
    </lineage>
</organism>
<dbReference type="Proteomes" id="UP001465668">
    <property type="component" value="Unassembled WGS sequence"/>
</dbReference>
<dbReference type="InterPro" id="IPR029058">
    <property type="entry name" value="AB_hydrolase_fold"/>
</dbReference>
<accession>A0ABR2Y6U2</accession>
<dbReference type="PANTHER" id="PTHR48081">
    <property type="entry name" value="AB HYDROLASE SUPERFAMILY PROTEIN C4A8.06C"/>
    <property type="match status" value="1"/>
</dbReference>
<dbReference type="InterPro" id="IPR013094">
    <property type="entry name" value="AB_hydrolase_3"/>
</dbReference>
<keyword evidence="1 3" id="KW-0378">Hydrolase</keyword>
<dbReference type="GO" id="GO:0016787">
    <property type="term" value="F:hydrolase activity"/>
    <property type="evidence" value="ECO:0007669"/>
    <property type="project" value="UniProtKB-KW"/>
</dbReference>
<keyword evidence="4" id="KW-1185">Reference proteome</keyword>
<proteinExistence type="predicted"/>